<dbReference type="SUPFAM" id="SSF46894">
    <property type="entry name" value="C-terminal effector domain of the bipartite response regulators"/>
    <property type="match status" value="1"/>
</dbReference>
<dbReference type="Gene3D" id="3.40.50.2300">
    <property type="match status" value="1"/>
</dbReference>
<evidence type="ECO:0000256" key="7">
    <source>
        <dbReference type="PROSITE-ProRule" id="PRU00169"/>
    </source>
</evidence>
<dbReference type="Proteomes" id="UP000238916">
    <property type="component" value="Unassembled WGS sequence"/>
</dbReference>
<evidence type="ECO:0000256" key="3">
    <source>
        <dbReference type="ARBA" id="ARBA00023015"/>
    </source>
</evidence>
<evidence type="ECO:0000313" key="10">
    <source>
        <dbReference type="EMBL" id="SPF56602.1"/>
    </source>
</evidence>
<organism evidence="10 11">
    <name type="scientific">Candidatus Desulfosporosinus infrequens</name>
    <dbReference type="NCBI Taxonomy" id="2043169"/>
    <lineage>
        <taxon>Bacteria</taxon>
        <taxon>Bacillati</taxon>
        <taxon>Bacillota</taxon>
        <taxon>Clostridia</taxon>
        <taxon>Eubacteriales</taxon>
        <taxon>Desulfitobacteriaceae</taxon>
        <taxon>Desulfosporosinus</taxon>
    </lineage>
</organism>
<dbReference type="PRINTS" id="PR00038">
    <property type="entry name" value="HTHLUXR"/>
</dbReference>
<keyword evidence="4" id="KW-0238">DNA-binding</keyword>
<dbReference type="PROSITE" id="PS50043">
    <property type="entry name" value="HTH_LUXR_2"/>
    <property type="match status" value="1"/>
</dbReference>
<dbReference type="SUPFAM" id="SSF52172">
    <property type="entry name" value="CheY-like"/>
    <property type="match status" value="1"/>
</dbReference>
<dbReference type="Pfam" id="PF00196">
    <property type="entry name" value="GerE"/>
    <property type="match status" value="1"/>
</dbReference>
<comment type="function">
    <text evidence="6">May play the central regulatory role in sporulation. It may be an element of the effector pathway responsible for the activation of sporulation genes in response to nutritional stress. Spo0A may act in concert with spo0H (a sigma factor) to control the expression of some genes that are critical to the sporulation process.</text>
</comment>
<dbReference type="GO" id="GO:0000160">
    <property type="term" value="P:phosphorelay signal transduction system"/>
    <property type="evidence" value="ECO:0007669"/>
    <property type="project" value="InterPro"/>
</dbReference>
<dbReference type="AlphaFoldDB" id="A0A2U3LXV7"/>
<dbReference type="OrthoDB" id="1013073at2"/>
<keyword evidence="5" id="KW-0804">Transcription</keyword>
<dbReference type="InterPro" id="IPR058245">
    <property type="entry name" value="NreC/VraR/RcsB-like_REC"/>
</dbReference>
<feature type="domain" description="HTH luxR-type" evidence="8">
    <location>
        <begin position="160"/>
        <end position="226"/>
    </location>
</feature>
<dbReference type="PROSITE" id="PS00622">
    <property type="entry name" value="HTH_LUXR_1"/>
    <property type="match status" value="1"/>
</dbReference>
<dbReference type="GO" id="GO:0006355">
    <property type="term" value="P:regulation of DNA-templated transcription"/>
    <property type="evidence" value="ECO:0007669"/>
    <property type="project" value="InterPro"/>
</dbReference>
<evidence type="ECO:0000259" key="9">
    <source>
        <dbReference type="PROSITE" id="PS50110"/>
    </source>
</evidence>
<accession>A0A2U3LXV7</accession>
<dbReference type="GO" id="GO:0003677">
    <property type="term" value="F:DNA binding"/>
    <property type="evidence" value="ECO:0007669"/>
    <property type="project" value="UniProtKB-KW"/>
</dbReference>
<dbReference type="InterPro" id="IPR039420">
    <property type="entry name" value="WalR-like"/>
</dbReference>
<keyword evidence="3" id="KW-0805">Transcription regulation</keyword>
<evidence type="ECO:0000256" key="2">
    <source>
        <dbReference type="ARBA" id="ARBA00022553"/>
    </source>
</evidence>
<dbReference type="SMART" id="SM00448">
    <property type="entry name" value="REC"/>
    <property type="match status" value="1"/>
</dbReference>
<dbReference type="SMART" id="SM00421">
    <property type="entry name" value="HTH_LUXR"/>
    <property type="match status" value="1"/>
</dbReference>
<evidence type="ECO:0000313" key="11">
    <source>
        <dbReference type="Proteomes" id="UP000238916"/>
    </source>
</evidence>
<feature type="modified residue" description="4-aspartylphosphate" evidence="7">
    <location>
        <position position="63"/>
    </location>
</feature>
<evidence type="ECO:0000256" key="4">
    <source>
        <dbReference type="ARBA" id="ARBA00023125"/>
    </source>
</evidence>
<dbReference type="InterPro" id="IPR000792">
    <property type="entry name" value="Tscrpt_reg_LuxR_C"/>
</dbReference>
<dbReference type="PROSITE" id="PS50110">
    <property type="entry name" value="RESPONSE_REGULATORY"/>
    <property type="match status" value="1"/>
</dbReference>
<dbReference type="CDD" id="cd17535">
    <property type="entry name" value="REC_NarL-like"/>
    <property type="match status" value="1"/>
</dbReference>
<dbReference type="CDD" id="cd06170">
    <property type="entry name" value="LuxR_C_like"/>
    <property type="match status" value="1"/>
</dbReference>
<evidence type="ECO:0000256" key="5">
    <source>
        <dbReference type="ARBA" id="ARBA00023163"/>
    </source>
</evidence>
<name>A0A2U3LXV7_9FIRM</name>
<dbReference type="PANTHER" id="PTHR43214:SF41">
    <property type="entry name" value="NITRATE_NITRITE RESPONSE REGULATOR PROTEIN NARP"/>
    <property type="match status" value="1"/>
</dbReference>
<dbReference type="Pfam" id="PF00072">
    <property type="entry name" value="Response_reg"/>
    <property type="match status" value="1"/>
</dbReference>
<gene>
    <name evidence="10" type="ORF">SBF1_9320002</name>
</gene>
<dbReference type="InterPro" id="IPR011006">
    <property type="entry name" value="CheY-like_superfamily"/>
</dbReference>
<dbReference type="InterPro" id="IPR016032">
    <property type="entry name" value="Sig_transdc_resp-reg_C-effctor"/>
</dbReference>
<keyword evidence="2 7" id="KW-0597">Phosphoprotein</keyword>
<protein>
    <recommendedName>
        <fullName evidence="1">Stage 0 sporulation protein A homolog</fullName>
    </recommendedName>
</protein>
<dbReference type="InterPro" id="IPR001789">
    <property type="entry name" value="Sig_transdc_resp-reg_receiver"/>
</dbReference>
<evidence type="ECO:0000259" key="8">
    <source>
        <dbReference type="PROSITE" id="PS50043"/>
    </source>
</evidence>
<evidence type="ECO:0000256" key="6">
    <source>
        <dbReference type="ARBA" id="ARBA00024867"/>
    </source>
</evidence>
<evidence type="ECO:0000256" key="1">
    <source>
        <dbReference type="ARBA" id="ARBA00018672"/>
    </source>
</evidence>
<dbReference type="EMBL" id="OMOF01000926">
    <property type="protein sequence ID" value="SPF56602.1"/>
    <property type="molecule type" value="Genomic_DNA"/>
</dbReference>
<sequence>MSVNSEELERVKVLVVDDHTLFSEGTVSLLRVESRILAVGIAKNGIECMSFINKTRVDVVLLDINLPDICGVDIIDKIKMVQPEVKILMLTGQDPKGYVTKSISKGANGFLLKSCSVEEMIEAILRVYDGGVYFSQNMAPYIQSAIVGDEIRTEKIIEPEKIYGTSLTAKEIEIIELIAKGLRNREITTALGIKNRTVDFHVSNIMKKLGVKSRLEVALTYMKSKDASGIIS</sequence>
<dbReference type="PANTHER" id="PTHR43214">
    <property type="entry name" value="TWO-COMPONENT RESPONSE REGULATOR"/>
    <property type="match status" value="1"/>
</dbReference>
<proteinExistence type="predicted"/>
<reference evidence="11" key="1">
    <citation type="submission" date="2018-02" db="EMBL/GenBank/DDBJ databases">
        <authorList>
            <person name="Hausmann B."/>
        </authorList>
    </citation>
    <scope>NUCLEOTIDE SEQUENCE [LARGE SCALE GENOMIC DNA]</scope>
    <source>
        <strain evidence="11">Peat soil MAG SbF1</strain>
    </source>
</reference>
<feature type="domain" description="Response regulatory" evidence="9">
    <location>
        <begin position="12"/>
        <end position="128"/>
    </location>
</feature>